<organism evidence="1">
    <name type="scientific">Streptomyces sp. NBC_00008</name>
    <dbReference type="NCBI Taxonomy" id="2903610"/>
    <lineage>
        <taxon>Bacteria</taxon>
        <taxon>Bacillati</taxon>
        <taxon>Actinomycetota</taxon>
        <taxon>Actinomycetes</taxon>
        <taxon>Kitasatosporales</taxon>
        <taxon>Streptomycetaceae</taxon>
        <taxon>Streptomyces</taxon>
    </lineage>
</organism>
<dbReference type="Pfam" id="PF20218">
    <property type="entry name" value="DUF6578"/>
    <property type="match status" value="1"/>
</dbReference>
<evidence type="ECO:0000313" key="1">
    <source>
        <dbReference type="EMBL" id="WTW70897.1"/>
    </source>
</evidence>
<dbReference type="AlphaFoldDB" id="A0AAU2VTI9"/>
<sequence length="130" mass="14278">MTLTIWVDDWQMQCCGDTFRPGDAVSWQLLKADPEDYADIVGNDRAAEIDFCEEHHGSGQEQPLTPLRVVSVTEVHCRYGVPSGSTARVLHPVPGSTELVPVVEADGWAEARPHVTFAGYLVTAERVADE</sequence>
<gene>
    <name evidence="1" type="ORF">OG398_22840</name>
</gene>
<dbReference type="EMBL" id="CP108313">
    <property type="protein sequence ID" value="WTW70897.1"/>
    <property type="molecule type" value="Genomic_DNA"/>
</dbReference>
<proteinExistence type="predicted"/>
<name>A0AAU2VTI9_9ACTN</name>
<reference evidence="1" key="1">
    <citation type="submission" date="2022-10" db="EMBL/GenBank/DDBJ databases">
        <title>The complete genomes of actinobacterial strains from the NBC collection.</title>
        <authorList>
            <person name="Joergensen T.S."/>
            <person name="Alvarez Arevalo M."/>
            <person name="Sterndorff E.B."/>
            <person name="Faurdal D."/>
            <person name="Vuksanovic O."/>
            <person name="Mourched A.-S."/>
            <person name="Charusanti P."/>
            <person name="Shaw S."/>
            <person name="Blin K."/>
            <person name="Weber T."/>
        </authorList>
    </citation>
    <scope>NUCLEOTIDE SEQUENCE</scope>
    <source>
        <strain evidence="1">NBC_00008</strain>
    </source>
</reference>
<accession>A0AAU2VTI9</accession>
<dbReference type="InterPro" id="IPR046485">
    <property type="entry name" value="DUF6578"/>
</dbReference>
<protein>
    <submittedName>
        <fullName evidence="1">Uncharacterized protein</fullName>
    </submittedName>
</protein>